<feature type="transmembrane region" description="Helical" evidence="1">
    <location>
        <begin position="105"/>
        <end position="129"/>
    </location>
</feature>
<feature type="transmembrane region" description="Helical" evidence="1">
    <location>
        <begin position="180"/>
        <end position="197"/>
    </location>
</feature>
<name>A0A9Q0KZZ5_9MAGN</name>
<keyword evidence="4" id="KW-1185">Reference proteome</keyword>
<evidence type="ECO:0000259" key="2">
    <source>
        <dbReference type="Pfam" id="PF13968"/>
    </source>
</evidence>
<gene>
    <name evidence="3" type="ORF">NE237_010296</name>
</gene>
<dbReference type="EMBL" id="JAMYWD010000002">
    <property type="protein sequence ID" value="KAJ4979516.1"/>
    <property type="molecule type" value="Genomic_DNA"/>
</dbReference>
<feature type="transmembrane region" description="Helical" evidence="1">
    <location>
        <begin position="203"/>
        <end position="220"/>
    </location>
</feature>
<feature type="transmembrane region" description="Helical" evidence="1">
    <location>
        <begin position="75"/>
        <end position="93"/>
    </location>
</feature>
<dbReference type="InterPro" id="IPR025315">
    <property type="entry name" value="DUF4220"/>
</dbReference>
<dbReference type="Pfam" id="PF13968">
    <property type="entry name" value="DUF4220"/>
    <property type="match status" value="1"/>
</dbReference>
<sequence>MKLKYTLGEQISTEETGGILSTLGLGFVSDFLPSSLISSKFSDLGNQKVQQREKQDMEIIPAKIRRLWSEWELKYLVLISLCIQTLLILTASIRKHTAARKISFLVWTCYLIADWVATLALGVLAESVINNSGGDVHDESGNKKADLKSLWAPFLLLHLGGPDNITAFSLEDNELWLRHLLGLLFQVGTALYIFILSLPEQRLWLITVLMFMGGIIKYAERTLALMNASRSNFRKSMVTDPDPGPNYAKFMEEYSGKRDAGLDVKIDWKREPELQLPSSQDIEEGNGSDSKNMSEIELISKAHHFFQIFQRLIVDLILTFHDRNESRSFFTKASCNDAYKVIEIELGFLYEVLYTKAAVVHTLKGWFLRFISVSSIALASIIFFGVIEKQRYHSIDVTITYVLLGGAIALESWQLTRLLFTDWTVVWMKKKNLNRLTRFVFKVLSCKRPPNRPRWSNSMAQYNLITFCLKDQPFFWGKIMELFHVKDFFDNQWHRTYTKISEELKKFIFKDLKRKLQKARDSASYQHFRTCRGQLALQKINDEELDKSDLGILVLRPRSFSTEKRKKLMRNKPAKDCIR</sequence>
<comment type="caution">
    <text evidence="3">The sequence shown here is derived from an EMBL/GenBank/DDBJ whole genome shotgun (WGS) entry which is preliminary data.</text>
</comment>
<keyword evidence="1" id="KW-0472">Membrane</keyword>
<feature type="transmembrane region" description="Helical" evidence="1">
    <location>
        <begin position="366"/>
        <end position="387"/>
    </location>
</feature>
<keyword evidence="1" id="KW-0812">Transmembrane</keyword>
<accession>A0A9Q0KZZ5</accession>
<keyword evidence="1" id="KW-1133">Transmembrane helix</keyword>
<feature type="domain" description="DUF4220" evidence="2">
    <location>
        <begin position="107"/>
        <end position="466"/>
    </location>
</feature>
<evidence type="ECO:0000313" key="4">
    <source>
        <dbReference type="Proteomes" id="UP001141806"/>
    </source>
</evidence>
<dbReference type="PANTHER" id="PTHR31325">
    <property type="entry name" value="OS01G0798800 PROTEIN-RELATED"/>
    <property type="match status" value="1"/>
</dbReference>
<dbReference type="OrthoDB" id="1689146at2759"/>
<dbReference type="Proteomes" id="UP001141806">
    <property type="component" value="Unassembled WGS sequence"/>
</dbReference>
<evidence type="ECO:0000256" key="1">
    <source>
        <dbReference type="SAM" id="Phobius"/>
    </source>
</evidence>
<proteinExistence type="predicted"/>
<feature type="transmembrane region" description="Helical" evidence="1">
    <location>
        <begin position="399"/>
        <end position="420"/>
    </location>
</feature>
<organism evidence="3 4">
    <name type="scientific">Protea cynaroides</name>
    <dbReference type="NCBI Taxonomy" id="273540"/>
    <lineage>
        <taxon>Eukaryota</taxon>
        <taxon>Viridiplantae</taxon>
        <taxon>Streptophyta</taxon>
        <taxon>Embryophyta</taxon>
        <taxon>Tracheophyta</taxon>
        <taxon>Spermatophyta</taxon>
        <taxon>Magnoliopsida</taxon>
        <taxon>Proteales</taxon>
        <taxon>Proteaceae</taxon>
        <taxon>Protea</taxon>
    </lineage>
</organism>
<reference evidence="3" key="1">
    <citation type="journal article" date="2023" name="Plant J.">
        <title>The genome of the king protea, Protea cynaroides.</title>
        <authorList>
            <person name="Chang J."/>
            <person name="Duong T.A."/>
            <person name="Schoeman C."/>
            <person name="Ma X."/>
            <person name="Roodt D."/>
            <person name="Barker N."/>
            <person name="Li Z."/>
            <person name="Van de Peer Y."/>
            <person name="Mizrachi E."/>
        </authorList>
    </citation>
    <scope>NUCLEOTIDE SEQUENCE</scope>
    <source>
        <tissue evidence="3">Young leaves</tissue>
    </source>
</reference>
<evidence type="ECO:0000313" key="3">
    <source>
        <dbReference type="EMBL" id="KAJ4979516.1"/>
    </source>
</evidence>
<dbReference type="AlphaFoldDB" id="A0A9Q0KZZ5"/>
<protein>
    <recommendedName>
        <fullName evidence="2">DUF4220 domain-containing protein</fullName>
    </recommendedName>
</protein>